<dbReference type="InterPro" id="IPR035959">
    <property type="entry name" value="RutC-like_sf"/>
</dbReference>
<dbReference type="CDD" id="cd02199">
    <property type="entry name" value="YjgF_YER057c_UK114_like_1"/>
    <property type="match status" value="1"/>
</dbReference>
<sequence>MSERIEKRLEERGIRLPEASGPAARYVNYAQVDGMLYVSGKGPSGSPRGKLGREFTTAEGYAFARQAGLEVLAVVKEALGSLDRVRRVVKIQGFVNAEPTFEEPHLVLNGCSDLMLEVFGEKGAHARSVMGACSLRDGLPLVVDSVFAVEAPAESRSGGSA</sequence>
<dbReference type="RefSeq" id="WP_315604683.1">
    <property type="nucleotide sequence ID" value="NZ_CP130318.1"/>
</dbReference>
<dbReference type="Gene3D" id="3.30.1330.40">
    <property type="entry name" value="RutC-like"/>
    <property type="match status" value="1"/>
</dbReference>
<keyword evidence="3" id="KW-1185">Reference proteome</keyword>
<evidence type="ECO:0000313" key="3">
    <source>
        <dbReference type="Proteomes" id="UP001305702"/>
    </source>
</evidence>
<evidence type="ECO:0000313" key="2">
    <source>
        <dbReference type="EMBL" id="WNQ10907.1"/>
    </source>
</evidence>
<dbReference type="PANTHER" id="PTHR43760">
    <property type="entry name" value="ENDORIBONUCLEASE-RELATED"/>
    <property type="match status" value="1"/>
</dbReference>
<dbReference type="Proteomes" id="UP001305702">
    <property type="component" value="Chromosome"/>
</dbReference>
<proteinExistence type="predicted"/>
<gene>
    <name evidence="2" type="ORF">MJA45_25365</name>
</gene>
<dbReference type="SUPFAM" id="SSF55298">
    <property type="entry name" value="YjgF-like"/>
    <property type="match status" value="1"/>
</dbReference>
<dbReference type="PANTHER" id="PTHR43760:SF1">
    <property type="entry name" value="ENDORIBONUCLEASE L-PSP_CHORISMATE MUTASE-LIKE DOMAIN-CONTAINING PROTEIN"/>
    <property type="match status" value="1"/>
</dbReference>
<dbReference type="Pfam" id="PF14588">
    <property type="entry name" value="YjgF_endoribonc"/>
    <property type="match status" value="1"/>
</dbReference>
<dbReference type="KEGG" id="paun:MJA45_25365"/>
<protein>
    <submittedName>
        <fullName evidence="2">RidA family protein</fullName>
    </submittedName>
</protein>
<dbReference type="InterPro" id="IPR013813">
    <property type="entry name" value="Endoribo_LPSP/chorism_mut-like"/>
</dbReference>
<reference evidence="2 3" key="1">
    <citation type="submission" date="2022-02" db="EMBL/GenBank/DDBJ databases">
        <title>Paenibacillus sp. MBLB1776 Whole Genome Shotgun Sequencing.</title>
        <authorList>
            <person name="Hwang C.Y."/>
            <person name="Cho E.-S."/>
            <person name="Seo M.-J."/>
        </authorList>
    </citation>
    <scope>NUCLEOTIDE SEQUENCE [LARGE SCALE GENOMIC DNA]</scope>
    <source>
        <strain evidence="2 3">MBLB1776</strain>
    </source>
</reference>
<dbReference type="AlphaFoldDB" id="A0AA96LG52"/>
<organism evidence="2 3">
    <name type="scientific">Paenibacillus aurantius</name>
    <dbReference type="NCBI Taxonomy" id="2918900"/>
    <lineage>
        <taxon>Bacteria</taxon>
        <taxon>Bacillati</taxon>
        <taxon>Bacillota</taxon>
        <taxon>Bacilli</taxon>
        <taxon>Bacillales</taxon>
        <taxon>Paenibacillaceae</taxon>
        <taxon>Paenibacillus</taxon>
    </lineage>
</organism>
<dbReference type="EMBL" id="CP130318">
    <property type="protein sequence ID" value="WNQ10907.1"/>
    <property type="molecule type" value="Genomic_DNA"/>
</dbReference>
<name>A0AA96LG52_9BACL</name>
<accession>A0AA96LG52</accession>
<evidence type="ECO:0000259" key="1">
    <source>
        <dbReference type="Pfam" id="PF14588"/>
    </source>
</evidence>
<feature type="domain" description="Endoribonuclease L-PSP/chorismate mutase-like" evidence="1">
    <location>
        <begin position="6"/>
        <end position="131"/>
    </location>
</feature>